<sequence>MTMRNSQEVKIAGLREALQNWEEGDTAPIIDAEAEKALAPVRAKAVGLLNHRDRSAHELRTRLLDAEFAEELVEQVVERCIENGMVDDARFATEWVRHRHENQKKSPAVLRRELQNKGVHGALIEEALQQISWDSQQETIAQLVTKKAGTVKTVPADRAEYNKVLKRVVGVAARRGFPEGACLAAARQALDERINQLEN</sequence>
<evidence type="ECO:0000313" key="8">
    <source>
        <dbReference type="EMBL" id="MBF4553460.1"/>
    </source>
</evidence>
<evidence type="ECO:0000259" key="7">
    <source>
        <dbReference type="Pfam" id="PF21982"/>
    </source>
</evidence>
<dbReference type="PANTHER" id="PTHR33602:SF1">
    <property type="entry name" value="REGULATORY PROTEIN RECX FAMILY PROTEIN"/>
    <property type="match status" value="1"/>
</dbReference>
<evidence type="ECO:0000256" key="4">
    <source>
        <dbReference type="ARBA" id="ARBA00022490"/>
    </source>
</evidence>
<dbReference type="NCBIfam" id="NF001059">
    <property type="entry name" value="PRK00117.4-3"/>
    <property type="match status" value="1"/>
</dbReference>
<feature type="domain" description="RecX second three-helical" evidence="6">
    <location>
        <begin position="87"/>
        <end position="128"/>
    </location>
</feature>
<comment type="caution">
    <text evidence="8">The sequence shown here is derived from an EMBL/GenBank/DDBJ whole genome shotgun (WGS) entry which is preliminary data.</text>
</comment>
<gene>
    <name evidence="5 8" type="primary">recX</name>
    <name evidence="8" type="ORF">IRY30_05105</name>
</gene>
<dbReference type="HAMAP" id="MF_01114">
    <property type="entry name" value="RecX"/>
    <property type="match status" value="1"/>
</dbReference>
<accession>A0ABR9ZJ35</accession>
<reference evidence="8 9" key="1">
    <citation type="submission" date="2020-10" db="EMBL/GenBank/DDBJ databases">
        <title>Novel species in genus Corynebacterium.</title>
        <authorList>
            <person name="Zhang G."/>
        </authorList>
    </citation>
    <scope>NUCLEOTIDE SEQUENCE [LARGE SCALE GENOMIC DNA]</scope>
    <source>
        <strain evidence="8 9">DSM 45110</strain>
    </source>
</reference>
<keyword evidence="9" id="KW-1185">Reference proteome</keyword>
<organism evidence="8 9">
    <name type="scientific">Corynebacterium suicordis DSM 45110</name>
    <dbReference type="NCBI Taxonomy" id="1121369"/>
    <lineage>
        <taxon>Bacteria</taxon>
        <taxon>Bacillati</taxon>
        <taxon>Actinomycetota</taxon>
        <taxon>Actinomycetes</taxon>
        <taxon>Mycobacteriales</taxon>
        <taxon>Corynebacteriaceae</taxon>
        <taxon>Corynebacterium</taxon>
    </lineage>
</organism>
<comment type="subcellular location">
    <subcellularLocation>
        <location evidence="1 5">Cytoplasm</location>
    </subcellularLocation>
</comment>
<dbReference type="RefSeq" id="WP_194556264.1">
    <property type="nucleotide sequence ID" value="NZ_JADKMY010000001.1"/>
</dbReference>
<dbReference type="PANTHER" id="PTHR33602">
    <property type="entry name" value="REGULATORY PROTEIN RECX FAMILY PROTEIN"/>
    <property type="match status" value="1"/>
</dbReference>
<keyword evidence="4 5" id="KW-0963">Cytoplasm</keyword>
<feature type="domain" description="RecX first three-helical" evidence="7">
    <location>
        <begin position="42"/>
        <end position="80"/>
    </location>
</feature>
<dbReference type="InterPro" id="IPR003783">
    <property type="entry name" value="Regulatory_RecX"/>
</dbReference>
<name>A0ABR9ZJ35_9CORY</name>
<dbReference type="Pfam" id="PF02631">
    <property type="entry name" value="RecX_HTH2"/>
    <property type="match status" value="1"/>
</dbReference>
<dbReference type="EMBL" id="JADKMY010000001">
    <property type="protein sequence ID" value="MBF4553460.1"/>
    <property type="molecule type" value="Genomic_DNA"/>
</dbReference>
<comment type="function">
    <text evidence="5">Modulates RecA activity.</text>
</comment>
<evidence type="ECO:0000313" key="9">
    <source>
        <dbReference type="Proteomes" id="UP000635902"/>
    </source>
</evidence>
<dbReference type="Proteomes" id="UP000635902">
    <property type="component" value="Unassembled WGS sequence"/>
</dbReference>
<protein>
    <recommendedName>
        <fullName evidence="3 5">Regulatory protein RecX</fullName>
    </recommendedName>
</protein>
<dbReference type="InterPro" id="IPR036388">
    <property type="entry name" value="WH-like_DNA-bd_sf"/>
</dbReference>
<dbReference type="Pfam" id="PF21982">
    <property type="entry name" value="RecX_HTH1"/>
    <property type="match status" value="1"/>
</dbReference>
<evidence type="ECO:0000256" key="5">
    <source>
        <dbReference type="HAMAP-Rule" id="MF_01114"/>
    </source>
</evidence>
<dbReference type="Gene3D" id="1.10.10.10">
    <property type="entry name" value="Winged helix-like DNA-binding domain superfamily/Winged helix DNA-binding domain"/>
    <property type="match status" value="2"/>
</dbReference>
<proteinExistence type="inferred from homology"/>
<evidence type="ECO:0000256" key="2">
    <source>
        <dbReference type="ARBA" id="ARBA00009695"/>
    </source>
</evidence>
<evidence type="ECO:0000259" key="6">
    <source>
        <dbReference type="Pfam" id="PF02631"/>
    </source>
</evidence>
<comment type="similarity">
    <text evidence="2 5">Belongs to the RecX family.</text>
</comment>
<evidence type="ECO:0000256" key="3">
    <source>
        <dbReference type="ARBA" id="ARBA00018111"/>
    </source>
</evidence>
<dbReference type="InterPro" id="IPR053924">
    <property type="entry name" value="RecX_HTH_2nd"/>
</dbReference>
<evidence type="ECO:0000256" key="1">
    <source>
        <dbReference type="ARBA" id="ARBA00004496"/>
    </source>
</evidence>
<dbReference type="InterPro" id="IPR053926">
    <property type="entry name" value="RecX_HTH_1st"/>
</dbReference>